<gene>
    <name evidence="1" type="ORF">OCV77_00850</name>
</gene>
<dbReference type="SFLD" id="SFLDG01129">
    <property type="entry name" value="C1.5:_HAD__Beta-PGM__Phosphata"/>
    <property type="match status" value="1"/>
</dbReference>
<dbReference type="InterPro" id="IPR023198">
    <property type="entry name" value="PGP-like_dom2"/>
</dbReference>
<evidence type="ECO:0000313" key="2">
    <source>
        <dbReference type="Proteomes" id="UP001652432"/>
    </source>
</evidence>
<dbReference type="Pfam" id="PF13419">
    <property type="entry name" value="HAD_2"/>
    <property type="match status" value="1"/>
</dbReference>
<comment type="caution">
    <text evidence="1">The sequence shown here is derived from an EMBL/GenBank/DDBJ whole genome shotgun (WGS) entry which is preliminary data.</text>
</comment>
<dbReference type="Proteomes" id="UP001652432">
    <property type="component" value="Unassembled WGS sequence"/>
</dbReference>
<dbReference type="PANTHER" id="PTHR43434">
    <property type="entry name" value="PHOSPHOGLYCOLATE PHOSPHATASE"/>
    <property type="match status" value="1"/>
</dbReference>
<organism evidence="1 2">
    <name type="scientific">Suilimivivens aceti</name>
    <dbReference type="NCBI Taxonomy" id="2981774"/>
    <lineage>
        <taxon>Bacteria</taxon>
        <taxon>Bacillati</taxon>
        <taxon>Bacillota</taxon>
        <taxon>Clostridia</taxon>
        <taxon>Lachnospirales</taxon>
        <taxon>Lachnospiraceae</taxon>
        <taxon>Suilimivivens</taxon>
    </lineage>
</organism>
<accession>A0ABT2SZS9</accession>
<dbReference type="InterPro" id="IPR041492">
    <property type="entry name" value="HAD_2"/>
</dbReference>
<reference evidence="1 2" key="1">
    <citation type="journal article" date="2021" name="ISME Commun">
        <title>Automated analysis of genomic sequences facilitates high-throughput and comprehensive description of bacteria.</title>
        <authorList>
            <person name="Hitch T.C.A."/>
        </authorList>
    </citation>
    <scope>NUCLEOTIDE SEQUENCE [LARGE SCALE GENOMIC DNA]</scope>
    <source>
        <strain evidence="1 2">Sanger_18</strain>
    </source>
</reference>
<dbReference type="RefSeq" id="WP_262572437.1">
    <property type="nucleotide sequence ID" value="NZ_JAOQKJ010000001.1"/>
</dbReference>
<protein>
    <submittedName>
        <fullName evidence="1">HAD hydrolase-like protein</fullName>
    </submittedName>
</protein>
<dbReference type="Gene3D" id="3.40.50.1000">
    <property type="entry name" value="HAD superfamily/HAD-like"/>
    <property type="match status" value="1"/>
</dbReference>
<dbReference type="SUPFAM" id="SSF56784">
    <property type="entry name" value="HAD-like"/>
    <property type="match status" value="1"/>
</dbReference>
<dbReference type="InterPro" id="IPR023214">
    <property type="entry name" value="HAD_sf"/>
</dbReference>
<name>A0ABT2SZS9_9FIRM</name>
<keyword evidence="2" id="KW-1185">Reference proteome</keyword>
<dbReference type="PANTHER" id="PTHR43434:SF20">
    <property type="entry name" value="5'-NUCLEOTIDASE"/>
    <property type="match status" value="1"/>
</dbReference>
<sequence>MNYLHQQNTKLIVFDLDGTIADTSGGILDAHKYTLSTMGRQVPTDRELYKLIGGNLLEIYINCFGFTDEGAREAVKIYRERYAVKGIHMASLYTGVADMLKELRKRGYLVGMATLKAEKFANIILSENSILKYFNAVCGMDLDDSLNKAELVRRCVYLCNSTEEKTILIGDSESDRKGAERADVRFLGVTYGYGFGEGINYEFETVNSVNELKRKIIW</sequence>
<evidence type="ECO:0000313" key="1">
    <source>
        <dbReference type="EMBL" id="MCU6743064.1"/>
    </source>
</evidence>
<dbReference type="Gene3D" id="1.10.150.240">
    <property type="entry name" value="Putative phosphatase, domain 2"/>
    <property type="match status" value="1"/>
</dbReference>
<dbReference type="EMBL" id="JAOQKJ010000001">
    <property type="protein sequence ID" value="MCU6743064.1"/>
    <property type="molecule type" value="Genomic_DNA"/>
</dbReference>
<dbReference type="InterPro" id="IPR036412">
    <property type="entry name" value="HAD-like_sf"/>
</dbReference>
<dbReference type="SFLD" id="SFLDS00003">
    <property type="entry name" value="Haloacid_Dehalogenase"/>
    <property type="match status" value="1"/>
</dbReference>
<proteinExistence type="predicted"/>
<dbReference type="InterPro" id="IPR050155">
    <property type="entry name" value="HAD-like_hydrolase_sf"/>
</dbReference>